<dbReference type="EMBL" id="CP042593">
    <property type="protein sequence ID" value="QED48183.1"/>
    <property type="molecule type" value="Genomic_DNA"/>
</dbReference>
<protein>
    <submittedName>
        <fullName evidence="5">ABC transporter ATP-binding protein</fullName>
    </submittedName>
</protein>
<reference evidence="6" key="1">
    <citation type="submission" date="2019-08" db="EMBL/GenBank/DDBJ databases">
        <authorList>
            <person name="Zheng X."/>
        </authorList>
    </citation>
    <scope>NUCLEOTIDE SEQUENCE [LARGE SCALE GENOMIC DNA]</scope>
    <source>
        <strain evidence="6">FJAT-25496</strain>
    </source>
</reference>
<dbReference type="InterPro" id="IPR051782">
    <property type="entry name" value="ABC_Transporter_VariousFunc"/>
</dbReference>
<feature type="domain" description="ABC transporter" evidence="4">
    <location>
        <begin position="2"/>
        <end position="227"/>
    </location>
</feature>
<dbReference type="InterPro" id="IPR003439">
    <property type="entry name" value="ABC_transporter-like_ATP-bd"/>
</dbReference>
<accession>A0A5B8Z7I1</accession>
<gene>
    <name evidence="5" type="ORF">FSZ17_13580</name>
</gene>
<dbReference type="PANTHER" id="PTHR42939:SF1">
    <property type="entry name" value="ABC TRANSPORTER ATP-BINDING PROTEIN ALBC-RELATED"/>
    <property type="match status" value="1"/>
</dbReference>
<evidence type="ECO:0000256" key="2">
    <source>
        <dbReference type="ARBA" id="ARBA00022741"/>
    </source>
</evidence>
<dbReference type="KEGG" id="bda:FSZ17_13580"/>
<dbReference type="GO" id="GO:0016887">
    <property type="term" value="F:ATP hydrolysis activity"/>
    <property type="evidence" value="ECO:0007669"/>
    <property type="project" value="InterPro"/>
</dbReference>
<evidence type="ECO:0000256" key="1">
    <source>
        <dbReference type="ARBA" id="ARBA00022448"/>
    </source>
</evidence>
<name>A0A5B8Z7I1_CYTDA</name>
<dbReference type="Gene3D" id="3.40.50.300">
    <property type="entry name" value="P-loop containing nucleotide triphosphate hydrolases"/>
    <property type="match status" value="1"/>
</dbReference>
<dbReference type="RefSeq" id="WP_057770915.1">
    <property type="nucleotide sequence ID" value="NZ_CP042593.1"/>
</dbReference>
<dbReference type="Proteomes" id="UP000321555">
    <property type="component" value="Chromosome"/>
</dbReference>
<dbReference type="SUPFAM" id="SSF52540">
    <property type="entry name" value="P-loop containing nucleoside triphosphate hydrolases"/>
    <property type="match status" value="1"/>
</dbReference>
<dbReference type="CDD" id="cd03230">
    <property type="entry name" value="ABC_DR_subfamily_A"/>
    <property type="match status" value="1"/>
</dbReference>
<dbReference type="InterPro" id="IPR003593">
    <property type="entry name" value="AAA+_ATPase"/>
</dbReference>
<keyword evidence="6" id="KW-1185">Reference proteome</keyword>
<keyword evidence="2" id="KW-0547">Nucleotide-binding</keyword>
<dbReference type="GO" id="GO:0005524">
    <property type="term" value="F:ATP binding"/>
    <property type="evidence" value="ECO:0007669"/>
    <property type="project" value="UniProtKB-KW"/>
</dbReference>
<sequence>MIKISNVRKSFEEQEAVENVSINVNKGSIYGLLGSNGAGKTTLLKLLTGIYIQDEGLITIEDQQVYENSEIKNRIFFIQDVPFFLPQYNVKQMAQFYENIYPNWDQQRFEELVKVFEMNVHKKIHKFSKGIQRQAAFILGLSTRPDVLILDEPMDGLDPVMRKNVKSLLIEDVAEREMTILISSHNLREVEDICDFVCIMHKGRTIIEKELDDLKSDTHKIQLAFKGPIPPGIFENIKVLHKEKRGSILLYILNGKQDEIVANIEKYNPVIFDILPLTLEEIFIYEMGDVGYAVQNILG</sequence>
<dbReference type="InterPro" id="IPR027417">
    <property type="entry name" value="P-loop_NTPase"/>
</dbReference>
<keyword evidence="1" id="KW-0813">Transport</keyword>
<dbReference type="PANTHER" id="PTHR42939">
    <property type="entry name" value="ABC TRANSPORTER ATP-BINDING PROTEIN ALBC-RELATED"/>
    <property type="match status" value="1"/>
</dbReference>
<dbReference type="SMART" id="SM00382">
    <property type="entry name" value="AAA"/>
    <property type="match status" value="1"/>
</dbReference>
<organism evidence="5 6">
    <name type="scientific">Cytobacillus dafuensis</name>
    <name type="common">Bacillus dafuensis</name>
    <dbReference type="NCBI Taxonomy" id="1742359"/>
    <lineage>
        <taxon>Bacteria</taxon>
        <taxon>Bacillati</taxon>
        <taxon>Bacillota</taxon>
        <taxon>Bacilli</taxon>
        <taxon>Bacillales</taxon>
        <taxon>Bacillaceae</taxon>
        <taxon>Cytobacillus</taxon>
    </lineage>
</organism>
<proteinExistence type="predicted"/>
<dbReference type="STRING" id="1742359.GCA_001439625_01784"/>
<evidence type="ECO:0000259" key="4">
    <source>
        <dbReference type="PROSITE" id="PS50893"/>
    </source>
</evidence>
<keyword evidence="3 5" id="KW-0067">ATP-binding</keyword>
<evidence type="ECO:0000313" key="6">
    <source>
        <dbReference type="Proteomes" id="UP000321555"/>
    </source>
</evidence>
<evidence type="ECO:0000313" key="5">
    <source>
        <dbReference type="EMBL" id="QED48183.1"/>
    </source>
</evidence>
<dbReference type="Pfam" id="PF00005">
    <property type="entry name" value="ABC_tran"/>
    <property type="match status" value="1"/>
</dbReference>
<evidence type="ECO:0000256" key="3">
    <source>
        <dbReference type="ARBA" id="ARBA00022840"/>
    </source>
</evidence>
<dbReference type="AlphaFoldDB" id="A0A5B8Z7I1"/>
<dbReference type="PROSITE" id="PS50893">
    <property type="entry name" value="ABC_TRANSPORTER_2"/>
    <property type="match status" value="1"/>
</dbReference>
<dbReference type="OrthoDB" id="9804819at2"/>